<feature type="transmembrane region" description="Helical" evidence="1">
    <location>
        <begin position="157"/>
        <end position="177"/>
    </location>
</feature>
<feature type="transmembrane region" description="Helical" evidence="1">
    <location>
        <begin position="65"/>
        <end position="83"/>
    </location>
</feature>
<sequence>MLYLLIAGCEIAFWVVLCAALLVRYPLRRPRAGAVLLLTLPVIDLALFVAALVDLARGATPTQAHALAALYVGVSLAFGAAMVRWADIRFAGRFGTPEQAAAAEAQRPPKRGPAHAAHERRMWLRHLLAWGIGAALVAVDVAVIGDTQRAKPLLQWMGGWGVILAIDFVWSFSYTLFPRRPRAGE</sequence>
<evidence type="ECO:0000313" key="2">
    <source>
        <dbReference type="EMBL" id="RAG82976.1"/>
    </source>
</evidence>
<comment type="caution">
    <text evidence="2">The sequence shown here is derived from an EMBL/GenBank/DDBJ whole genome shotgun (WGS) entry which is preliminary data.</text>
</comment>
<dbReference type="AlphaFoldDB" id="A0A2X0IYK8"/>
<keyword evidence="3" id="KW-1185">Reference proteome</keyword>
<dbReference type="OrthoDB" id="2082317at2"/>
<feature type="transmembrane region" description="Helical" evidence="1">
    <location>
        <begin position="6"/>
        <end position="27"/>
    </location>
</feature>
<feature type="transmembrane region" description="Helical" evidence="1">
    <location>
        <begin position="127"/>
        <end position="145"/>
    </location>
</feature>
<evidence type="ECO:0000313" key="3">
    <source>
        <dbReference type="Proteomes" id="UP000248889"/>
    </source>
</evidence>
<dbReference type="Proteomes" id="UP000248889">
    <property type="component" value="Unassembled WGS sequence"/>
</dbReference>
<keyword evidence="1" id="KW-0812">Transmembrane</keyword>
<accession>A0A2X0IYK8</accession>
<protein>
    <recommendedName>
        <fullName evidence="4">Integral membrane protein</fullName>
    </recommendedName>
</protein>
<name>A0A2X0IYK8_9ACTN</name>
<keyword evidence="1" id="KW-1133">Transmembrane helix</keyword>
<feature type="transmembrane region" description="Helical" evidence="1">
    <location>
        <begin position="34"/>
        <end position="53"/>
    </location>
</feature>
<organism evidence="2 3">
    <name type="scientific">Streptacidiphilus pinicola</name>
    <dbReference type="NCBI Taxonomy" id="2219663"/>
    <lineage>
        <taxon>Bacteria</taxon>
        <taxon>Bacillati</taxon>
        <taxon>Actinomycetota</taxon>
        <taxon>Actinomycetes</taxon>
        <taxon>Kitasatosporales</taxon>
        <taxon>Streptomycetaceae</taxon>
        <taxon>Streptacidiphilus</taxon>
    </lineage>
</organism>
<evidence type="ECO:0000256" key="1">
    <source>
        <dbReference type="SAM" id="Phobius"/>
    </source>
</evidence>
<evidence type="ECO:0008006" key="4">
    <source>
        <dbReference type="Google" id="ProtNLM"/>
    </source>
</evidence>
<dbReference type="EMBL" id="QKYN01000098">
    <property type="protein sequence ID" value="RAG82976.1"/>
    <property type="molecule type" value="Genomic_DNA"/>
</dbReference>
<keyword evidence="1" id="KW-0472">Membrane</keyword>
<dbReference type="RefSeq" id="WP_111504438.1">
    <property type="nucleotide sequence ID" value="NZ_QKYN01000098.1"/>
</dbReference>
<proteinExistence type="predicted"/>
<gene>
    <name evidence="2" type="ORF">DN069_24810</name>
</gene>
<reference evidence="2 3" key="1">
    <citation type="submission" date="2018-06" db="EMBL/GenBank/DDBJ databases">
        <title>Streptacidiphilus pinicola sp. nov., isolated from pine grove soil.</title>
        <authorList>
            <person name="Roh S.G."/>
            <person name="Park S."/>
            <person name="Kim M.-K."/>
            <person name="Yun B.-R."/>
            <person name="Park J."/>
            <person name="Kim M.J."/>
            <person name="Kim Y.S."/>
            <person name="Kim S.B."/>
        </authorList>
    </citation>
    <scope>NUCLEOTIDE SEQUENCE [LARGE SCALE GENOMIC DNA]</scope>
    <source>
        <strain evidence="2 3">MMS16-CNU450</strain>
    </source>
</reference>